<dbReference type="GO" id="GO:0005886">
    <property type="term" value="C:plasma membrane"/>
    <property type="evidence" value="ECO:0007669"/>
    <property type="project" value="UniProtKB-SubCell"/>
</dbReference>
<dbReference type="InterPro" id="IPR028354">
    <property type="entry name" value="GPAT_PlsB"/>
</dbReference>
<comment type="pathway">
    <text evidence="3">Lipid metabolism.</text>
</comment>
<dbReference type="EMBL" id="FOUA01000006">
    <property type="protein sequence ID" value="SFM24951.1"/>
    <property type="molecule type" value="Genomic_DNA"/>
</dbReference>
<dbReference type="SUPFAM" id="SSF69593">
    <property type="entry name" value="Glycerol-3-phosphate (1)-acyltransferase"/>
    <property type="match status" value="1"/>
</dbReference>
<comment type="catalytic activity">
    <reaction evidence="13 14">
        <text>sn-glycerol 3-phosphate + an acyl-CoA = a 1-acyl-sn-glycero-3-phosphate + CoA</text>
        <dbReference type="Rhea" id="RHEA:15325"/>
        <dbReference type="ChEBI" id="CHEBI:57287"/>
        <dbReference type="ChEBI" id="CHEBI:57597"/>
        <dbReference type="ChEBI" id="CHEBI:57970"/>
        <dbReference type="ChEBI" id="CHEBI:58342"/>
        <dbReference type="EC" id="2.3.1.15"/>
    </reaction>
</comment>
<keyword evidence="9 14" id="KW-0472">Membrane</keyword>
<keyword evidence="10 14" id="KW-0594">Phospholipid biosynthesis</keyword>
<sequence>MPSAQPSLFSRLRFGLMRRLLYLWARSESIGNPLAKIAPASGEPILYVLPGRSYSDLLVLDQECRRAGLPRPVMPPSGALEEESAYFHLTSELAWSGRPDPRKRSPRLLRALTAVELRVTPEVKIVPVSVFWGLSPDAESSPLKLLFAHNWGVGGKLRKLLAILVHGRKIRVSFGEPLSLRELADENLGHNRNLRKVSRLLRVHFKHQRGAVVGPDLSHRRTLLKGLMHGPLVRAAIAREAVEQNISEERARQRAARYADEIASDFTYSIIRFLEIVLSWFWNKLYDGIKVNNLENVQDIARGNEIIYVPCHRSHIDYLLLSYLLVRSSLTPPHIAAGINLNMPVIGSILRRGGAFFMRRSFRGNQLYTAVFNEYLHTLFSRGFPVEYFIEGGRSRTGRLLDPKTGMLAITLRSYLRSSRRPIVFMPVYIGYERVLEGRTYLGELRGKEKKKESFFDLFRVLSALKLRFGEVALNFGSPVALNDFLDQRQPDWRDQHNAPEYKPDWLPDVTNQLARTLGGAINAAADANPVNLVALAMLSTRRLALDEATLSRTLDTFTGLLGDVPYSANVTLPTLAGAEQISHVEAMGMIGRQSDALGEILFLDEPQAVLMTWYRNNILHLVALPALIACLFLNNARMSREQIERLVSALYPYLQGELFLHWREEELPEIISRYVDGLVGRGLLREENEQIHRPDTASGEFVLLTLLARSIIQMLERFYMAAALLLNNPNGSLTAEQLEGLCTVMAQRLSILHGLNAPEFFDKTLFRQFIQRLQTFEVLSTDNEGRLHYQPELEDIAESTAKRVLSAEIRLSIRQVARSAG</sequence>
<evidence type="ECO:0000256" key="12">
    <source>
        <dbReference type="ARBA" id="ARBA00023315"/>
    </source>
</evidence>
<dbReference type="OrthoDB" id="335193at2"/>
<evidence type="ECO:0000256" key="3">
    <source>
        <dbReference type="ARBA" id="ARBA00005189"/>
    </source>
</evidence>
<evidence type="ECO:0000256" key="5">
    <source>
        <dbReference type="ARBA" id="ARBA00013113"/>
    </source>
</evidence>
<name>A0A031MFE9_9GAMM</name>
<evidence type="ECO:0000256" key="7">
    <source>
        <dbReference type="ARBA" id="ARBA00022475"/>
    </source>
</evidence>
<dbReference type="PIRSF" id="PIRSF500064">
    <property type="entry name" value="GPAT"/>
    <property type="match status" value="1"/>
</dbReference>
<dbReference type="CDD" id="cd07993">
    <property type="entry name" value="LPLAT_DHAPAT-like"/>
    <property type="match status" value="1"/>
</dbReference>
<dbReference type="AlphaFoldDB" id="A0A031MFE9"/>
<dbReference type="GO" id="GO:0006631">
    <property type="term" value="P:fatty acid metabolic process"/>
    <property type="evidence" value="ECO:0007669"/>
    <property type="project" value="TreeGrafter"/>
</dbReference>
<dbReference type="PIRSF" id="PIRSF000437">
    <property type="entry name" value="GPAT_DHAPAT"/>
    <property type="match status" value="1"/>
</dbReference>
<feature type="domain" description="Phospholipid/glycerol acyltransferase" evidence="15">
    <location>
        <begin position="306"/>
        <end position="433"/>
    </location>
</feature>
<dbReference type="PANTHER" id="PTHR12563:SF17">
    <property type="entry name" value="DIHYDROXYACETONE PHOSPHATE ACYLTRANSFERASE"/>
    <property type="match status" value="1"/>
</dbReference>
<dbReference type="HAMAP" id="MF_00393">
    <property type="entry name" value="Glyc3P_acyltrans"/>
    <property type="match status" value="1"/>
</dbReference>
<evidence type="ECO:0000313" key="16">
    <source>
        <dbReference type="EMBL" id="SES25654.1"/>
    </source>
</evidence>
<evidence type="ECO:0000256" key="8">
    <source>
        <dbReference type="ARBA" id="ARBA00022679"/>
    </source>
</evidence>
<dbReference type="InterPro" id="IPR045520">
    <property type="entry name" value="GPAT/DHAPAT_C"/>
</dbReference>
<evidence type="ECO:0000256" key="4">
    <source>
        <dbReference type="ARBA" id="ARBA00007937"/>
    </source>
</evidence>
<evidence type="ECO:0000259" key="15">
    <source>
        <dbReference type="SMART" id="SM00563"/>
    </source>
</evidence>
<dbReference type="Proteomes" id="UP000186904">
    <property type="component" value="Unassembled WGS sequence"/>
</dbReference>
<dbReference type="InterPro" id="IPR041728">
    <property type="entry name" value="GPAT/DHAPAT_LPLAT"/>
</dbReference>
<evidence type="ECO:0000256" key="10">
    <source>
        <dbReference type="ARBA" id="ARBA00023209"/>
    </source>
</evidence>
<dbReference type="GO" id="GO:0004366">
    <property type="term" value="F:glycerol-3-phosphate O-acyltransferase activity"/>
    <property type="evidence" value="ECO:0007669"/>
    <property type="project" value="UniProtKB-UniRule"/>
</dbReference>
<dbReference type="Proteomes" id="UP000186599">
    <property type="component" value="Unassembled WGS sequence"/>
</dbReference>
<evidence type="ECO:0000256" key="14">
    <source>
        <dbReference type="HAMAP-Rule" id="MF_00393"/>
    </source>
</evidence>
<keyword evidence="14" id="KW-0443">Lipid metabolism</keyword>
<evidence type="ECO:0000313" key="19">
    <source>
        <dbReference type="Proteomes" id="UP000186904"/>
    </source>
</evidence>
<reference evidence="18 19" key="1">
    <citation type="submission" date="2016-10" db="EMBL/GenBank/DDBJ databases">
        <authorList>
            <person name="de Groot N.N."/>
        </authorList>
    </citation>
    <scope>NUCLEOTIDE SEQUENCE [LARGE SCALE GENOMIC DNA]</scope>
    <source>
        <strain evidence="17 18">CGMCC 1.9095</strain>
        <strain evidence="16 19">DSM 22558</strain>
    </source>
</reference>
<evidence type="ECO:0000256" key="9">
    <source>
        <dbReference type="ARBA" id="ARBA00023136"/>
    </source>
</evidence>
<organism evidence="16 19">
    <name type="scientific">Halopseudomonas bauzanensis</name>
    <dbReference type="NCBI Taxonomy" id="653930"/>
    <lineage>
        <taxon>Bacteria</taxon>
        <taxon>Pseudomonadati</taxon>
        <taxon>Pseudomonadota</taxon>
        <taxon>Gammaproteobacteria</taxon>
        <taxon>Pseudomonadales</taxon>
        <taxon>Pseudomonadaceae</taxon>
        <taxon>Halopseudomonas</taxon>
    </lineage>
</organism>
<accession>A0A031MFE9</accession>
<evidence type="ECO:0000256" key="11">
    <source>
        <dbReference type="ARBA" id="ARBA00023264"/>
    </source>
</evidence>
<dbReference type="RefSeq" id="WP_036990931.1">
    <property type="nucleotide sequence ID" value="NZ_FOGN01000006.1"/>
</dbReference>
<dbReference type="EMBL" id="FOGN01000006">
    <property type="protein sequence ID" value="SES25654.1"/>
    <property type="molecule type" value="Genomic_DNA"/>
</dbReference>
<keyword evidence="11 14" id="KW-1208">Phospholipid metabolism</keyword>
<evidence type="ECO:0000256" key="13">
    <source>
        <dbReference type="ARBA" id="ARBA00048427"/>
    </source>
</evidence>
<dbReference type="Pfam" id="PF01553">
    <property type="entry name" value="Acyltransferase"/>
    <property type="match status" value="1"/>
</dbReference>
<dbReference type="STRING" id="653930.SAMN05216589_2887"/>
<comment type="domain">
    <text evidence="14">The HXXXXD motif is essential for acyltransferase activity and may constitute the binding site for the phosphate moiety of the glycerol-3-phosphate.</text>
</comment>
<evidence type="ECO:0000256" key="6">
    <source>
        <dbReference type="ARBA" id="ARBA00013432"/>
    </source>
</evidence>
<dbReference type="PANTHER" id="PTHR12563">
    <property type="entry name" value="GLYCEROL-3-PHOSPHATE ACYLTRANSFERASE"/>
    <property type="match status" value="1"/>
</dbReference>
<dbReference type="InterPro" id="IPR002123">
    <property type="entry name" value="Plipid/glycerol_acylTrfase"/>
</dbReference>
<keyword evidence="18" id="KW-1185">Reference proteome</keyword>
<dbReference type="InterPro" id="IPR022284">
    <property type="entry name" value="GPAT/DHAPAT"/>
</dbReference>
<dbReference type="NCBIfam" id="NF003441">
    <property type="entry name" value="PRK04974.1"/>
    <property type="match status" value="1"/>
</dbReference>
<keyword evidence="7 14" id="KW-1003">Cell membrane</keyword>
<dbReference type="NCBIfam" id="TIGR03703">
    <property type="entry name" value="plsB"/>
    <property type="match status" value="1"/>
</dbReference>
<evidence type="ECO:0000313" key="17">
    <source>
        <dbReference type="EMBL" id="SFM24951.1"/>
    </source>
</evidence>
<dbReference type="EC" id="2.3.1.15" evidence="5 14"/>
<evidence type="ECO:0000256" key="1">
    <source>
        <dbReference type="ARBA" id="ARBA00004413"/>
    </source>
</evidence>
<keyword evidence="12 14" id="KW-0012">Acyltransferase</keyword>
<comment type="subcellular location">
    <subcellularLocation>
        <location evidence="1 14">Cell membrane</location>
        <topology evidence="1 14">Peripheral membrane protein</topology>
        <orientation evidence="1 14">Cytoplasmic side</orientation>
    </subcellularLocation>
</comment>
<gene>
    <name evidence="14" type="primary">plsB</name>
    <name evidence="17" type="ORF">SAMN04487855_2883</name>
    <name evidence="16" type="ORF">SAMN05216589_2887</name>
</gene>
<keyword evidence="8 14" id="KW-0808">Transferase</keyword>
<comment type="similarity">
    <text evidence="4 14">Belongs to the GPAT/DAPAT family.</text>
</comment>
<evidence type="ECO:0000256" key="2">
    <source>
        <dbReference type="ARBA" id="ARBA00004765"/>
    </source>
</evidence>
<dbReference type="UniPathway" id="UPA00557">
    <property type="reaction ID" value="UER00612"/>
</dbReference>
<keyword evidence="14" id="KW-0444">Lipid biosynthesis</keyword>
<comment type="pathway">
    <text evidence="2 14">Phospholipid metabolism; CDP-diacylglycerol biosynthesis; CDP-diacylglycerol from sn-glycerol 3-phosphate: step 1/3.</text>
</comment>
<dbReference type="GO" id="GO:0016024">
    <property type="term" value="P:CDP-diacylglycerol biosynthetic process"/>
    <property type="evidence" value="ECO:0007669"/>
    <property type="project" value="UniProtKB-UniRule"/>
</dbReference>
<feature type="short sequence motif" description="HXXXXD motif" evidence="14">
    <location>
        <begin position="311"/>
        <end position="316"/>
    </location>
</feature>
<dbReference type="Pfam" id="PF19277">
    <property type="entry name" value="GPAT_C"/>
    <property type="match status" value="1"/>
</dbReference>
<proteinExistence type="inferred from homology"/>
<protein>
    <recommendedName>
        <fullName evidence="6 14">Glycerol-3-phosphate acyltransferase</fullName>
        <shortName evidence="14">GPAT</shortName>
        <ecNumber evidence="5 14">2.3.1.15</ecNumber>
    </recommendedName>
</protein>
<evidence type="ECO:0000313" key="18">
    <source>
        <dbReference type="Proteomes" id="UP000186599"/>
    </source>
</evidence>
<dbReference type="SMART" id="SM00563">
    <property type="entry name" value="PlsC"/>
    <property type="match status" value="1"/>
</dbReference>